<dbReference type="HOGENOM" id="CLU_608562_0_0_1"/>
<dbReference type="Proteomes" id="UP000028045">
    <property type="component" value="Unassembled WGS sequence"/>
</dbReference>
<protein>
    <submittedName>
        <fullName evidence="1">Uncharacterized protein</fullName>
    </submittedName>
</protein>
<dbReference type="EMBL" id="KL648097">
    <property type="protein sequence ID" value="KEY72204.1"/>
    <property type="molecule type" value="Genomic_DNA"/>
</dbReference>
<keyword evidence="2" id="KW-1185">Reference proteome</keyword>
<dbReference type="AlphaFoldDB" id="A0A084B3S5"/>
<proteinExistence type="predicted"/>
<reference evidence="1 2" key="1">
    <citation type="journal article" date="2014" name="BMC Genomics">
        <title>Comparative genome sequencing reveals chemotype-specific gene clusters in the toxigenic black mold Stachybotrys.</title>
        <authorList>
            <person name="Semeiks J."/>
            <person name="Borek D."/>
            <person name="Otwinowski Z."/>
            <person name="Grishin N.V."/>
        </authorList>
    </citation>
    <scope>NUCLEOTIDE SEQUENCE [LARGE SCALE GENOMIC DNA]</scope>
    <source>
        <strain evidence="2">CBS 109288 / IBT 7711</strain>
    </source>
</reference>
<dbReference type="OrthoDB" id="5220943at2759"/>
<evidence type="ECO:0000313" key="1">
    <source>
        <dbReference type="EMBL" id="KEY72204.1"/>
    </source>
</evidence>
<sequence length="450" mass="49746">MTSNALVLPPPTPELPVSTARQARLKQALDVSLLNLLGEVDWLADAMDMEVNEHIPMGQTVTDLKRHKCNEGGVFSQLMTISKEALYSIIRGTVAHDAQVSNGSGWHEIPTFEHIQGVYVISLFCEGHGGKFLNCEELEQLVEGLRQYILGAQIIELGGAVTPQEKAAEKWARKVDAVGGNLNKDPRQAVFHAKSNEKSIQALLSMLEARLTTMQKVDPSKKVRMHQSPLYVGYSVNLKTGLQACQKDLHSLNKPLALTASILTAQGVNVGLDRRIASIAMEEGHLPLAERLVVALAGSFVYQTGFKVAEPGANVSAGKFDEELVALYVGQATVLRANMAEVQKHVDERKATFLLLAKLEVSLHLLQKRYDTCWESVLKLQSLAREPSFVKMARLEASREAIRKRLLETATQYASLAIMYPDVYDQIHEERKARGERELQASETTESDVD</sequence>
<organism evidence="1 2">
    <name type="scientific">Stachybotrys chartarum (strain CBS 109288 / IBT 7711)</name>
    <name type="common">Toxic black mold</name>
    <name type="synonym">Stilbospora chartarum</name>
    <dbReference type="NCBI Taxonomy" id="1280523"/>
    <lineage>
        <taxon>Eukaryota</taxon>
        <taxon>Fungi</taxon>
        <taxon>Dikarya</taxon>
        <taxon>Ascomycota</taxon>
        <taxon>Pezizomycotina</taxon>
        <taxon>Sordariomycetes</taxon>
        <taxon>Hypocreomycetidae</taxon>
        <taxon>Hypocreales</taxon>
        <taxon>Stachybotryaceae</taxon>
        <taxon>Stachybotrys</taxon>
    </lineage>
</organism>
<accession>A0A084B3S5</accession>
<name>A0A084B3S5_STACB</name>
<evidence type="ECO:0000313" key="2">
    <source>
        <dbReference type="Proteomes" id="UP000028045"/>
    </source>
</evidence>
<gene>
    <name evidence="1" type="ORF">S7711_10349</name>
</gene>